<evidence type="ECO:0000313" key="7">
    <source>
        <dbReference type="EMBL" id="MBB5872619.1"/>
    </source>
</evidence>
<keyword evidence="2" id="KW-0805">Transcription regulation</keyword>
<keyword evidence="4" id="KW-0238">DNA-binding</keyword>
<dbReference type="SUPFAM" id="SSF88946">
    <property type="entry name" value="Sigma2 domain of RNA polymerase sigma factors"/>
    <property type="match status" value="1"/>
</dbReference>
<dbReference type="PANTHER" id="PTHR43133:SF8">
    <property type="entry name" value="RNA POLYMERASE SIGMA FACTOR HI_1459-RELATED"/>
    <property type="match status" value="1"/>
</dbReference>
<dbReference type="GO" id="GO:0016987">
    <property type="term" value="F:sigma factor activity"/>
    <property type="evidence" value="ECO:0007669"/>
    <property type="project" value="UniProtKB-KW"/>
</dbReference>
<comment type="caution">
    <text evidence="7">The sequence shown here is derived from an EMBL/GenBank/DDBJ whole genome shotgun (WGS) entry which is preliminary data.</text>
</comment>
<dbReference type="NCBIfam" id="TIGR02937">
    <property type="entry name" value="sigma70-ECF"/>
    <property type="match status" value="1"/>
</dbReference>
<feature type="domain" description="RNA polymerase sigma-70 region 2" evidence="6">
    <location>
        <begin position="40"/>
        <end position="106"/>
    </location>
</feature>
<dbReference type="RefSeq" id="WP_184842539.1">
    <property type="nucleotide sequence ID" value="NZ_JACHMN010000003.1"/>
</dbReference>
<dbReference type="GO" id="GO:0003677">
    <property type="term" value="F:DNA binding"/>
    <property type="evidence" value="ECO:0007669"/>
    <property type="project" value="UniProtKB-KW"/>
</dbReference>
<name>A0A841BZT9_9ACTN</name>
<keyword evidence="5" id="KW-0804">Transcription</keyword>
<dbReference type="EMBL" id="JACHMN010000003">
    <property type="protein sequence ID" value="MBB5872619.1"/>
    <property type="molecule type" value="Genomic_DNA"/>
</dbReference>
<gene>
    <name evidence="7" type="ORF">F4553_006053</name>
</gene>
<dbReference type="Gene3D" id="1.10.1740.10">
    <property type="match status" value="1"/>
</dbReference>
<dbReference type="GO" id="GO:0006352">
    <property type="term" value="P:DNA-templated transcription initiation"/>
    <property type="evidence" value="ECO:0007669"/>
    <property type="project" value="InterPro"/>
</dbReference>
<dbReference type="InterPro" id="IPR007627">
    <property type="entry name" value="RNA_pol_sigma70_r2"/>
</dbReference>
<dbReference type="SUPFAM" id="SSF88659">
    <property type="entry name" value="Sigma3 and sigma4 domains of RNA polymerase sigma factors"/>
    <property type="match status" value="1"/>
</dbReference>
<sequence>MTADTAPSPAAGTRADRPARLARCLERARGGELGALDEVVRELTPLLWHVARAQGLEAGDAADVVQTTWLELLRRLHEIRSPQALTAWLISATRREAWHVNRRRRRLAEPDTELLDSVADPIADLSERVVDDEQHRVLWRQFQQLSQRCRELLRIVALVDRPDYAVVSEALSMPHGSIGPTRGRCLAKLRELLLADPVWSGR</sequence>
<evidence type="ECO:0000256" key="1">
    <source>
        <dbReference type="ARBA" id="ARBA00010641"/>
    </source>
</evidence>
<evidence type="ECO:0000256" key="3">
    <source>
        <dbReference type="ARBA" id="ARBA00023082"/>
    </source>
</evidence>
<evidence type="ECO:0000313" key="8">
    <source>
        <dbReference type="Proteomes" id="UP000587527"/>
    </source>
</evidence>
<dbReference type="Pfam" id="PF04542">
    <property type="entry name" value="Sigma70_r2"/>
    <property type="match status" value="1"/>
</dbReference>
<evidence type="ECO:0000256" key="2">
    <source>
        <dbReference type="ARBA" id="ARBA00023015"/>
    </source>
</evidence>
<evidence type="ECO:0000256" key="5">
    <source>
        <dbReference type="ARBA" id="ARBA00023163"/>
    </source>
</evidence>
<organism evidence="7 8">
    <name type="scientific">Allocatelliglobosispora scoriae</name>
    <dbReference type="NCBI Taxonomy" id="643052"/>
    <lineage>
        <taxon>Bacteria</taxon>
        <taxon>Bacillati</taxon>
        <taxon>Actinomycetota</taxon>
        <taxon>Actinomycetes</taxon>
        <taxon>Micromonosporales</taxon>
        <taxon>Micromonosporaceae</taxon>
        <taxon>Allocatelliglobosispora</taxon>
    </lineage>
</organism>
<dbReference type="AlphaFoldDB" id="A0A841BZT9"/>
<dbReference type="InterPro" id="IPR013324">
    <property type="entry name" value="RNA_pol_sigma_r3/r4-like"/>
</dbReference>
<proteinExistence type="inferred from homology"/>
<dbReference type="PANTHER" id="PTHR43133">
    <property type="entry name" value="RNA POLYMERASE ECF-TYPE SIGMA FACTO"/>
    <property type="match status" value="1"/>
</dbReference>
<keyword evidence="8" id="KW-1185">Reference proteome</keyword>
<dbReference type="InterPro" id="IPR013325">
    <property type="entry name" value="RNA_pol_sigma_r2"/>
</dbReference>
<evidence type="ECO:0000259" key="6">
    <source>
        <dbReference type="Pfam" id="PF04542"/>
    </source>
</evidence>
<reference evidence="7 8" key="1">
    <citation type="submission" date="2020-08" db="EMBL/GenBank/DDBJ databases">
        <title>Sequencing the genomes of 1000 actinobacteria strains.</title>
        <authorList>
            <person name="Klenk H.-P."/>
        </authorList>
    </citation>
    <scope>NUCLEOTIDE SEQUENCE [LARGE SCALE GENOMIC DNA]</scope>
    <source>
        <strain evidence="7 8">DSM 45362</strain>
    </source>
</reference>
<comment type="similarity">
    <text evidence="1">Belongs to the sigma-70 factor family. ECF subfamily.</text>
</comment>
<dbReference type="Proteomes" id="UP000587527">
    <property type="component" value="Unassembled WGS sequence"/>
</dbReference>
<evidence type="ECO:0000256" key="4">
    <source>
        <dbReference type="ARBA" id="ARBA00023125"/>
    </source>
</evidence>
<dbReference type="InterPro" id="IPR036388">
    <property type="entry name" value="WH-like_DNA-bd_sf"/>
</dbReference>
<protein>
    <submittedName>
        <fullName evidence="7">RNA polymerase sigma factor (Sigma-70 family)</fullName>
    </submittedName>
</protein>
<keyword evidence="3" id="KW-0731">Sigma factor</keyword>
<dbReference type="Gene3D" id="1.10.10.10">
    <property type="entry name" value="Winged helix-like DNA-binding domain superfamily/Winged helix DNA-binding domain"/>
    <property type="match status" value="1"/>
</dbReference>
<dbReference type="InterPro" id="IPR039425">
    <property type="entry name" value="RNA_pol_sigma-70-like"/>
</dbReference>
<dbReference type="InterPro" id="IPR014284">
    <property type="entry name" value="RNA_pol_sigma-70_dom"/>
</dbReference>
<accession>A0A841BZT9</accession>